<feature type="transmembrane region" description="Helical" evidence="9">
    <location>
        <begin position="43"/>
        <end position="64"/>
    </location>
</feature>
<accession>A0A2M7T822</accession>
<evidence type="ECO:0000259" key="10">
    <source>
        <dbReference type="Pfam" id="PF07730"/>
    </source>
</evidence>
<organism evidence="11 12">
    <name type="scientific">Candidatus Aquicultor secundus</name>
    <dbReference type="NCBI Taxonomy" id="1973895"/>
    <lineage>
        <taxon>Bacteria</taxon>
        <taxon>Bacillati</taxon>
        <taxon>Actinomycetota</taxon>
        <taxon>Candidatus Aquicultoria</taxon>
        <taxon>Candidatus Aquicultorales</taxon>
        <taxon>Candidatus Aquicultoraceae</taxon>
        <taxon>Candidatus Aquicultor</taxon>
    </lineage>
</organism>
<protein>
    <recommendedName>
        <fullName evidence="2">histidine kinase</fullName>
        <ecNumber evidence="2">2.7.13.3</ecNumber>
    </recommendedName>
</protein>
<dbReference type="InterPro" id="IPR036890">
    <property type="entry name" value="HATPase_C_sf"/>
</dbReference>
<dbReference type="PANTHER" id="PTHR24421">
    <property type="entry name" value="NITRATE/NITRITE SENSOR PROTEIN NARX-RELATED"/>
    <property type="match status" value="1"/>
</dbReference>
<dbReference type="GO" id="GO:0046983">
    <property type="term" value="F:protein dimerization activity"/>
    <property type="evidence" value="ECO:0007669"/>
    <property type="project" value="InterPro"/>
</dbReference>
<keyword evidence="3" id="KW-0597">Phosphoprotein</keyword>
<feature type="transmembrane region" description="Helical" evidence="9">
    <location>
        <begin position="125"/>
        <end position="146"/>
    </location>
</feature>
<dbReference type="GO" id="GO:0005524">
    <property type="term" value="F:ATP binding"/>
    <property type="evidence" value="ECO:0007669"/>
    <property type="project" value="UniProtKB-KW"/>
</dbReference>
<evidence type="ECO:0000256" key="6">
    <source>
        <dbReference type="ARBA" id="ARBA00022777"/>
    </source>
</evidence>
<evidence type="ECO:0000256" key="1">
    <source>
        <dbReference type="ARBA" id="ARBA00000085"/>
    </source>
</evidence>
<keyword evidence="6" id="KW-0418">Kinase</keyword>
<dbReference type="EMBL" id="PFNG01000134">
    <property type="protein sequence ID" value="PIZ38924.1"/>
    <property type="molecule type" value="Genomic_DNA"/>
</dbReference>
<keyword evidence="9" id="KW-0472">Membrane</keyword>
<dbReference type="Proteomes" id="UP000230956">
    <property type="component" value="Unassembled WGS sequence"/>
</dbReference>
<keyword evidence="7" id="KW-0067">ATP-binding</keyword>
<dbReference type="PANTHER" id="PTHR24421:SF10">
    <property type="entry name" value="NITRATE_NITRITE SENSOR PROTEIN NARQ"/>
    <property type="match status" value="1"/>
</dbReference>
<dbReference type="Gene3D" id="3.30.565.10">
    <property type="entry name" value="Histidine kinase-like ATPase, C-terminal domain"/>
    <property type="match status" value="1"/>
</dbReference>
<dbReference type="EC" id="2.7.13.3" evidence="2"/>
<evidence type="ECO:0000256" key="2">
    <source>
        <dbReference type="ARBA" id="ARBA00012438"/>
    </source>
</evidence>
<proteinExistence type="predicted"/>
<evidence type="ECO:0000256" key="4">
    <source>
        <dbReference type="ARBA" id="ARBA00022679"/>
    </source>
</evidence>
<dbReference type="GO" id="GO:0016020">
    <property type="term" value="C:membrane"/>
    <property type="evidence" value="ECO:0007669"/>
    <property type="project" value="InterPro"/>
</dbReference>
<gene>
    <name evidence="11" type="ORF">COY37_05660</name>
</gene>
<sequence length="327" mass="37224">MHRGQLAQAPDEYRQLFQFFFVFRVIALAFGLIWILFKLSLGANYTLGLVIWVVVLLYTVVIYTKRRELYALLTRHAVYLGADIIISMILLMVYNAWDSPFYFYSISPVIPAGVMFRFKGAAYSSVLLTATQVVSIFVHGATLQGFFSLEHFPLFLGQITAYFTVGFMLIYPSDMIAEIVRQRSVIKEQAEREAISEERARLARELHDNLAQMLSAIKLKADALCEKLSARELDTVYQMRELVSATLRDLRNAIYALRPENIEQDLSRVLTHCCRRFSSATGCKIDTNFSIDGLPLSAEQKYEILRICQEALSNATRHSGAGMVRLE</sequence>
<evidence type="ECO:0000256" key="8">
    <source>
        <dbReference type="ARBA" id="ARBA00023012"/>
    </source>
</evidence>
<comment type="caution">
    <text evidence="11">The sequence shown here is derived from an EMBL/GenBank/DDBJ whole genome shotgun (WGS) entry which is preliminary data.</text>
</comment>
<keyword evidence="9" id="KW-0812">Transmembrane</keyword>
<comment type="catalytic activity">
    <reaction evidence="1">
        <text>ATP + protein L-histidine = ADP + protein N-phospho-L-histidine.</text>
        <dbReference type="EC" id="2.7.13.3"/>
    </reaction>
</comment>
<dbReference type="GO" id="GO:0000155">
    <property type="term" value="F:phosphorelay sensor kinase activity"/>
    <property type="evidence" value="ECO:0007669"/>
    <property type="project" value="InterPro"/>
</dbReference>
<evidence type="ECO:0000256" key="3">
    <source>
        <dbReference type="ARBA" id="ARBA00022553"/>
    </source>
</evidence>
<name>A0A2M7T822_9ACTN</name>
<feature type="non-terminal residue" evidence="11">
    <location>
        <position position="327"/>
    </location>
</feature>
<feature type="domain" description="Signal transduction histidine kinase subgroup 3 dimerisation and phosphoacceptor" evidence="10">
    <location>
        <begin position="198"/>
        <end position="260"/>
    </location>
</feature>
<keyword evidence="8" id="KW-0902">Two-component regulatory system</keyword>
<evidence type="ECO:0000256" key="7">
    <source>
        <dbReference type="ARBA" id="ARBA00022840"/>
    </source>
</evidence>
<dbReference type="InterPro" id="IPR050482">
    <property type="entry name" value="Sensor_HK_TwoCompSys"/>
</dbReference>
<keyword evidence="5" id="KW-0547">Nucleotide-binding</keyword>
<feature type="transmembrane region" description="Helical" evidence="9">
    <location>
        <begin position="16"/>
        <end position="37"/>
    </location>
</feature>
<evidence type="ECO:0000313" key="11">
    <source>
        <dbReference type="EMBL" id="PIZ38924.1"/>
    </source>
</evidence>
<dbReference type="Pfam" id="PF07730">
    <property type="entry name" value="HisKA_3"/>
    <property type="match status" value="1"/>
</dbReference>
<dbReference type="AlphaFoldDB" id="A0A2M7T822"/>
<feature type="transmembrane region" description="Helical" evidence="9">
    <location>
        <begin position="101"/>
        <end position="118"/>
    </location>
</feature>
<dbReference type="Gene3D" id="1.20.5.1930">
    <property type="match status" value="1"/>
</dbReference>
<evidence type="ECO:0000256" key="9">
    <source>
        <dbReference type="SAM" id="Phobius"/>
    </source>
</evidence>
<dbReference type="InterPro" id="IPR011712">
    <property type="entry name" value="Sig_transdc_His_kin_sub3_dim/P"/>
</dbReference>
<feature type="transmembrane region" description="Helical" evidence="9">
    <location>
        <begin position="152"/>
        <end position="171"/>
    </location>
</feature>
<evidence type="ECO:0000313" key="12">
    <source>
        <dbReference type="Proteomes" id="UP000230956"/>
    </source>
</evidence>
<reference evidence="12" key="1">
    <citation type="submission" date="2017-09" db="EMBL/GenBank/DDBJ databases">
        <title>Depth-based differentiation of microbial function through sediment-hosted aquifers and enrichment of novel symbionts in the deep terrestrial subsurface.</title>
        <authorList>
            <person name="Probst A.J."/>
            <person name="Ladd B."/>
            <person name="Jarett J.K."/>
            <person name="Geller-Mcgrath D.E."/>
            <person name="Sieber C.M.K."/>
            <person name="Emerson J.B."/>
            <person name="Anantharaman K."/>
            <person name="Thomas B.C."/>
            <person name="Malmstrom R."/>
            <person name="Stieglmeier M."/>
            <person name="Klingl A."/>
            <person name="Woyke T."/>
            <person name="Ryan C.M."/>
            <person name="Banfield J.F."/>
        </authorList>
    </citation>
    <scope>NUCLEOTIDE SEQUENCE [LARGE SCALE GENOMIC DNA]</scope>
</reference>
<keyword evidence="4" id="KW-0808">Transferase</keyword>
<evidence type="ECO:0000256" key="5">
    <source>
        <dbReference type="ARBA" id="ARBA00022741"/>
    </source>
</evidence>
<feature type="transmembrane region" description="Helical" evidence="9">
    <location>
        <begin position="76"/>
        <end position="95"/>
    </location>
</feature>
<keyword evidence="9" id="KW-1133">Transmembrane helix</keyword>